<proteinExistence type="predicted"/>
<dbReference type="EMBL" id="BAAAZN010000001">
    <property type="protein sequence ID" value="GAA3528088.1"/>
    <property type="molecule type" value="Genomic_DNA"/>
</dbReference>
<organism evidence="1 2">
    <name type="scientific">Amycolatopsis ultiminotia</name>
    <dbReference type="NCBI Taxonomy" id="543629"/>
    <lineage>
        <taxon>Bacteria</taxon>
        <taxon>Bacillati</taxon>
        <taxon>Actinomycetota</taxon>
        <taxon>Actinomycetes</taxon>
        <taxon>Pseudonocardiales</taxon>
        <taxon>Pseudonocardiaceae</taxon>
        <taxon>Amycolatopsis</taxon>
    </lineage>
</organism>
<protein>
    <submittedName>
        <fullName evidence="1">Uncharacterized protein</fullName>
    </submittedName>
</protein>
<dbReference type="Proteomes" id="UP001500689">
    <property type="component" value="Unassembled WGS sequence"/>
</dbReference>
<gene>
    <name evidence="1" type="ORF">GCM10022222_08850</name>
</gene>
<comment type="caution">
    <text evidence="1">The sequence shown here is derived from an EMBL/GenBank/DDBJ whole genome shotgun (WGS) entry which is preliminary data.</text>
</comment>
<dbReference type="RefSeq" id="WP_344855498.1">
    <property type="nucleotide sequence ID" value="NZ_BAAAZN010000001.1"/>
</dbReference>
<name>A0ABP6V458_9PSEU</name>
<reference evidence="2" key="1">
    <citation type="journal article" date="2019" name="Int. J. Syst. Evol. Microbiol.">
        <title>The Global Catalogue of Microorganisms (GCM) 10K type strain sequencing project: providing services to taxonomists for standard genome sequencing and annotation.</title>
        <authorList>
            <consortium name="The Broad Institute Genomics Platform"/>
            <consortium name="The Broad Institute Genome Sequencing Center for Infectious Disease"/>
            <person name="Wu L."/>
            <person name="Ma J."/>
        </authorList>
    </citation>
    <scope>NUCLEOTIDE SEQUENCE [LARGE SCALE GENOMIC DNA]</scope>
    <source>
        <strain evidence="2">JCM 16898</strain>
    </source>
</reference>
<accession>A0ABP6V458</accession>
<sequence>MQSPRFAVEASPQQLDLQGAFIMNGHRTLPVLPAAAPVPAAA</sequence>
<evidence type="ECO:0000313" key="2">
    <source>
        <dbReference type="Proteomes" id="UP001500689"/>
    </source>
</evidence>
<evidence type="ECO:0000313" key="1">
    <source>
        <dbReference type="EMBL" id="GAA3528088.1"/>
    </source>
</evidence>
<keyword evidence="2" id="KW-1185">Reference proteome</keyword>